<dbReference type="InParanoid" id="G8YBB8"/>
<dbReference type="eggNOG" id="ENOG502S532">
    <property type="taxonomic scope" value="Eukaryota"/>
</dbReference>
<dbReference type="HOGENOM" id="CLU_016808_0_0_1"/>
<keyword evidence="2 5" id="KW-0812">Transmembrane</keyword>
<dbReference type="EMBL" id="FO082050">
    <property type="protein sequence ID" value="CCE82249.1"/>
    <property type="molecule type" value="Genomic_DNA"/>
</dbReference>
<evidence type="ECO:0000313" key="7">
    <source>
        <dbReference type="Proteomes" id="UP000005222"/>
    </source>
</evidence>
<evidence type="ECO:0000256" key="3">
    <source>
        <dbReference type="ARBA" id="ARBA00022989"/>
    </source>
</evidence>
<accession>G8YBB8</accession>
<gene>
    <name evidence="6" type="primary">Piso0_001966</name>
    <name evidence="6" type="ORF">GNLVRS01_PISO0J01769g</name>
</gene>
<protein>
    <submittedName>
        <fullName evidence="6">Piso0_001966 protein</fullName>
    </submittedName>
</protein>
<reference evidence="6 7" key="1">
    <citation type="journal article" date="2012" name="G3 (Bethesda)">
        <title>Pichia sorbitophila, an interspecies yeast hybrid reveals early steps of genome resolution following polyploidization.</title>
        <authorList>
            <person name="Leh Louis V."/>
            <person name="Despons L."/>
            <person name="Friedrich A."/>
            <person name="Martin T."/>
            <person name="Durrens P."/>
            <person name="Casaregola S."/>
            <person name="Neuveglise C."/>
            <person name="Fairhead C."/>
            <person name="Marck C."/>
            <person name="Cruz J.A."/>
            <person name="Straub M.L."/>
            <person name="Kugler V."/>
            <person name="Sacerdot C."/>
            <person name="Uzunov Z."/>
            <person name="Thierry A."/>
            <person name="Weiss S."/>
            <person name="Bleykasten C."/>
            <person name="De Montigny J."/>
            <person name="Jacques N."/>
            <person name="Jung P."/>
            <person name="Lemaire M."/>
            <person name="Mallet S."/>
            <person name="Morel G."/>
            <person name="Richard G.F."/>
            <person name="Sarkar A."/>
            <person name="Savel G."/>
            <person name="Schacherer J."/>
            <person name="Seret M.L."/>
            <person name="Talla E."/>
            <person name="Samson G."/>
            <person name="Jubin C."/>
            <person name="Poulain J."/>
            <person name="Vacherie B."/>
            <person name="Barbe V."/>
            <person name="Pelletier E."/>
            <person name="Sherman D.J."/>
            <person name="Westhof E."/>
            <person name="Weissenbach J."/>
            <person name="Baret P.V."/>
            <person name="Wincker P."/>
            <person name="Gaillardin C."/>
            <person name="Dujon B."/>
            <person name="Souciet J.L."/>
        </authorList>
    </citation>
    <scope>NUCLEOTIDE SEQUENCE [LARGE SCALE GENOMIC DNA]</scope>
    <source>
        <strain evidence="7">ATCC MYA-4447 / BCRC 22081 / CBS 7064 / NBRC 10061 / NRRL Y-12695</strain>
    </source>
</reference>
<evidence type="ECO:0000256" key="1">
    <source>
        <dbReference type="ARBA" id="ARBA00004141"/>
    </source>
</evidence>
<keyword evidence="3 5" id="KW-1133">Transmembrane helix</keyword>
<evidence type="ECO:0000256" key="5">
    <source>
        <dbReference type="SAM" id="Phobius"/>
    </source>
</evidence>
<dbReference type="PANTHER" id="PTHR46283">
    <property type="entry name" value="E3 UBIQUITIN-PROTEIN LIGASE MARCH5"/>
    <property type="match status" value="1"/>
</dbReference>
<dbReference type="OrthoDB" id="5817083at2759"/>
<evidence type="ECO:0000313" key="6">
    <source>
        <dbReference type="EMBL" id="CCE82249.1"/>
    </source>
</evidence>
<feature type="transmembrane region" description="Helical" evidence="5">
    <location>
        <begin position="531"/>
        <end position="555"/>
    </location>
</feature>
<feature type="transmembrane region" description="Helical" evidence="5">
    <location>
        <begin position="170"/>
        <end position="193"/>
    </location>
</feature>
<name>G8YBB8_PICSO</name>
<dbReference type="GO" id="GO:0016020">
    <property type="term" value="C:membrane"/>
    <property type="evidence" value="ECO:0007669"/>
    <property type="project" value="UniProtKB-SubCell"/>
</dbReference>
<dbReference type="Proteomes" id="UP000005222">
    <property type="component" value="Chromosome J"/>
</dbReference>
<evidence type="ECO:0000256" key="4">
    <source>
        <dbReference type="ARBA" id="ARBA00023136"/>
    </source>
</evidence>
<dbReference type="OMA" id="MLLANIM"/>
<keyword evidence="7" id="KW-1185">Reference proteome</keyword>
<proteinExistence type="predicted"/>
<evidence type="ECO:0000256" key="2">
    <source>
        <dbReference type="ARBA" id="ARBA00022692"/>
    </source>
</evidence>
<dbReference type="AlphaFoldDB" id="G8YBB8"/>
<keyword evidence="4 5" id="KW-0472">Membrane</keyword>
<comment type="subcellular location">
    <subcellularLocation>
        <location evidence="1">Membrane</location>
        <topology evidence="1">Multi-pass membrane protein</topology>
    </subcellularLocation>
</comment>
<sequence length="591" mass="66924">MSNDSPICNLCLEGERDTSTFKSDKEADVLISPCSTCSITTHKNCLLDWFNSLPSDKLKVMESNTISSMSDNEMNGSYSGEYFGVGQPAEGANIRINISSQFLTQWISNFANNLHQSVASGNIHALSENESQYIILLAPCPQCKNDILFHMKKSFFLTLISSTRSSLVRVIQYGGVFLGFTSALTGIASMSYVGLTTMSLRILDCLIPGPLLVKMLARKPKANVGSTYNSLMSLILGNLDGNNSVENIEQALSRGLIDPFKFSRIPVLPIVLYRMRLSSIVSCLFDNRKELSLNNWFTEFMINGYISSWGNHELFKTLKEETSMFAKHLLRNPMDISNGLKNFKRLDIWNFDILISLLVPLRWAYDLFFRLTFNRLHFNELSKVKNSIINGLDPAELNQIEHLDNALSDIQHCFKKYSQVCDNNVEKEYRNEKSVPFVTAPLKHFKKKANFYRLCLSSGLFSKYIRSRATLGLQLSKICLKNDYSTVLLQESIVIRGVTTFIWPLISSKVGMILYRFITSHKFSDVPKEKVILLSNILGMVIVVFLKDCFNLFIAKRKLKQLKQMSVFCLHNEESNEIREASVVTSLAPST</sequence>
<organism evidence="6 7">
    <name type="scientific">Pichia sorbitophila (strain ATCC MYA-4447 / BCRC 22081 / CBS 7064 / NBRC 10061 / NRRL Y-12695)</name>
    <name type="common">Hybrid yeast</name>
    <dbReference type="NCBI Taxonomy" id="559304"/>
    <lineage>
        <taxon>Eukaryota</taxon>
        <taxon>Fungi</taxon>
        <taxon>Dikarya</taxon>
        <taxon>Ascomycota</taxon>
        <taxon>Saccharomycotina</taxon>
        <taxon>Pichiomycetes</taxon>
        <taxon>Debaryomycetaceae</taxon>
        <taxon>Millerozyma</taxon>
    </lineage>
</organism>